<evidence type="ECO:0000313" key="3">
    <source>
        <dbReference type="Proteomes" id="UP001055439"/>
    </source>
</evidence>
<protein>
    <submittedName>
        <fullName evidence="2">Uncharacterized protein</fullName>
    </submittedName>
</protein>
<evidence type="ECO:0000313" key="2">
    <source>
        <dbReference type="EMBL" id="URE33849.1"/>
    </source>
</evidence>
<keyword evidence="3" id="KW-1185">Reference proteome</keyword>
<dbReference type="OrthoDB" id="1931893at2759"/>
<sequence length="82" mass="9017">MAQTSSGPWILEAAPFFVVVLMVAHVSALIDPPLACLVSRFIGSTGWPPINHPPGRRRTRKDLLISLNDLITPKGSFFSFKK</sequence>
<dbReference type="EMBL" id="CP097510">
    <property type="protein sequence ID" value="URE33849.1"/>
    <property type="molecule type" value="Genomic_DNA"/>
</dbReference>
<dbReference type="Proteomes" id="UP001055439">
    <property type="component" value="Chromosome 8"/>
</dbReference>
<proteinExistence type="predicted"/>
<name>A0A9E7HPG1_9LILI</name>
<gene>
    <name evidence="2" type="ORF">MUK42_12448</name>
</gene>
<reference evidence="2" key="1">
    <citation type="submission" date="2022-05" db="EMBL/GenBank/DDBJ databases">
        <title>The Musa troglodytarum L. genome provides insights into the mechanism of non-climacteric behaviour and enrichment of carotenoids.</title>
        <authorList>
            <person name="Wang J."/>
        </authorList>
    </citation>
    <scope>NUCLEOTIDE SEQUENCE</scope>
    <source>
        <tissue evidence="2">Leaf</tissue>
    </source>
</reference>
<dbReference type="AlphaFoldDB" id="A0A9E7HPG1"/>
<evidence type="ECO:0000256" key="1">
    <source>
        <dbReference type="SAM" id="Phobius"/>
    </source>
</evidence>
<keyword evidence="1" id="KW-0812">Transmembrane</keyword>
<keyword evidence="1" id="KW-1133">Transmembrane helix</keyword>
<keyword evidence="1" id="KW-0472">Membrane</keyword>
<organism evidence="2 3">
    <name type="scientific">Musa troglodytarum</name>
    <name type="common">fe'i banana</name>
    <dbReference type="NCBI Taxonomy" id="320322"/>
    <lineage>
        <taxon>Eukaryota</taxon>
        <taxon>Viridiplantae</taxon>
        <taxon>Streptophyta</taxon>
        <taxon>Embryophyta</taxon>
        <taxon>Tracheophyta</taxon>
        <taxon>Spermatophyta</taxon>
        <taxon>Magnoliopsida</taxon>
        <taxon>Liliopsida</taxon>
        <taxon>Zingiberales</taxon>
        <taxon>Musaceae</taxon>
        <taxon>Musa</taxon>
    </lineage>
</organism>
<feature type="transmembrane region" description="Helical" evidence="1">
    <location>
        <begin position="9"/>
        <end position="30"/>
    </location>
</feature>
<accession>A0A9E7HPG1</accession>